<dbReference type="Proteomes" id="UP000054359">
    <property type="component" value="Unassembled WGS sequence"/>
</dbReference>
<dbReference type="AlphaFoldDB" id="A0A087UEN4"/>
<proteinExistence type="predicted"/>
<keyword evidence="2" id="KW-1185">Reference proteome</keyword>
<evidence type="ECO:0000313" key="2">
    <source>
        <dbReference type="Proteomes" id="UP000054359"/>
    </source>
</evidence>
<evidence type="ECO:0000313" key="1">
    <source>
        <dbReference type="EMBL" id="KFM75823.1"/>
    </source>
</evidence>
<organism evidence="1 2">
    <name type="scientific">Stegodyphus mimosarum</name>
    <name type="common">African social velvet spider</name>
    <dbReference type="NCBI Taxonomy" id="407821"/>
    <lineage>
        <taxon>Eukaryota</taxon>
        <taxon>Metazoa</taxon>
        <taxon>Ecdysozoa</taxon>
        <taxon>Arthropoda</taxon>
        <taxon>Chelicerata</taxon>
        <taxon>Arachnida</taxon>
        <taxon>Araneae</taxon>
        <taxon>Araneomorphae</taxon>
        <taxon>Entelegynae</taxon>
        <taxon>Eresoidea</taxon>
        <taxon>Eresidae</taxon>
        <taxon>Stegodyphus</taxon>
    </lineage>
</organism>
<gene>
    <name evidence="1" type="ORF">X975_16657</name>
</gene>
<protein>
    <submittedName>
        <fullName evidence="1">Uncharacterized protein</fullName>
    </submittedName>
</protein>
<feature type="non-terminal residue" evidence="1">
    <location>
        <position position="75"/>
    </location>
</feature>
<feature type="non-terminal residue" evidence="1">
    <location>
        <position position="1"/>
    </location>
</feature>
<accession>A0A087UEN4</accession>
<sequence>LSPVLCSFAPTTEKFPVRTIFRNCFKANSQLVFFFSSSYCYHPCLSLWILTLGCVSEKPFYLLCGGFLEASNYRR</sequence>
<reference evidence="1 2" key="1">
    <citation type="submission" date="2013-11" db="EMBL/GenBank/DDBJ databases">
        <title>Genome sequencing of Stegodyphus mimosarum.</title>
        <authorList>
            <person name="Bechsgaard J."/>
        </authorList>
    </citation>
    <scope>NUCLEOTIDE SEQUENCE [LARGE SCALE GENOMIC DNA]</scope>
</reference>
<dbReference type="EMBL" id="KK119487">
    <property type="protein sequence ID" value="KFM75823.1"/>
    <property type="molecule type" value="Genomic_DNA"/>
</dbReference>
<name>A0A087UEN4_STEMI</name>